<proteinExistence type="predicted"/>
<name>A0A1I8JTW6_ANOAR</name>
<protein>
    <submittedName>
        <fullName evidence="3">Uncharacterized protein</fullName>
    </submittedName>
</protein>
<feature type="region of interest" description="Disordered" evidence="1">
    <location>
        <begin position="24"/>
        <end position="48"/>
    </location>
</feature>
<dbReference type="Proteomes" id="UP000075840">
    <property type="component" value="Unassembled WGS sequence"/>
</dbReference>
<organism evidence="3 4">
    <name type="scientific">Anopheles arabiensis</name>
    <name type="common">Mosquito</name>
    <dbReference type="NCBI Taxonomy" id="7173"/>
    <lineage>
        <taxon>Eukaryota</taxon>
        <taxon>Metazoa</taxon>
        <taxon>Ecdysozoa</taxon>
        <taxon>Arthropoda</taxon>
        <taxon>Hexapoda</taxon>
        <taxon>Insecta</taxon>
        <taxon>Pterygota</taxon>
        <taxon>Neoptera</taxon>
        <taxon>Endopterygota</taxon>
        <taxon>Diptera</taxon>
        <taxon>Nematocera</taxon>
        <taxon>Culicoidea</taxon>
        <taxon>Culicidae</taxon>
        <taxon>Anophelinae</taxon>
        <taxon>Anopheles</taxon>
    </lineage>
</organism>
<dbReference type="AlphaFoldDB" id="A0A1I8JTW6"/>
<evidence type="ECO:0000313" key="4">
    <source>
        <dbReference type="Proteomes" id="UP000075840"/>
    </source>
</evidence>
<accession>A0A1I8JTW6</accession>
<dbReference type="VEuPathDB" id="VectorBase:AARA016176"/>
<dbReference type="EMBL" id="APCN01002285">
    <property type="status" value="NOT_ANNOTATED_CDS"/>
    <property type="molecule type" value="Genomic_DNA"/>
</dbReference>
<feature type="chain" id="PRO_5043657797" evidence="2">
    <location>
        <begin position="19"/>
        <end position="150"/>
    </location>
</feature>
<keyword evidence="4" id="KW-1185">Reference proteome</keyword>
<feature type="compositionally biased region" description="Polar residues" evidence="1">
    <location>
        <begin position="33"/>
        <end position="48"/>
    </location>
</feature>
<dbReference type="EnsemblMetazoa" id="AARA016176-RA">
    <property type="protein sequence ID" value="AARA016176-PA"/>
    <property type="gene ID" value="AARA016176"/>
</dbReference>
<evidence type="ECO:0000313" key="3">
    <source>
        <dbReference type="EnsemblMetazoa" id="AARA016176-PA"/>
    </source>
</evidence>
<evidence type="ECO:0000256" key="1">
    <source>
        <dbReference type="SAM" id="MobiDB-lite"/>
    </source>
</evidence>
<sequence length="150" mass="15767">MKLFLPLLSTLSVAMVFALPAHHHSSGGDGSSANSTGHSDNYVDSSSSVPAIGFNPPSNVPGFGIGKQSRQQQQGQQFSLFNLGQGGFPNIGNDQPVFDYNQQGPYVPSAVPKYGVGQENIGPPFYFGARGDAGLPHIGYIDLGSYPIVL</sequence>
<keyword evidence="2" id="KW-0732">Signal</keyword>
<reference evidence="3" key="1">
    <citation type="submission" date="2022-08" db="UniProtKB">
        <authorList>
            <consortium name="EnsemblMetazoa"/>
        </authorList>
    </citation>
    <scope>IDENTIFICATION</scope>
    <source>
        <strain evidence="3">Dongola</strain>
    </source>
</reference>
<feature type="signal peptide" evidence="2">
    <location>
        <begin position="1"/>
        <end position="18"/>
    </location>
</feature>
<evidence type="ECO:0000256" key="2">
    <source>
        <dbReference type="SAM" id="SignalP"/>
    </source>
</evidence>